<dbReference type="EMBL" id="LFTY01000002">
    <property type="protein sequence ID" value="KMW58988.1"/>
    <property type="molecule type" value="Genomic_DNA"/>
</dbReference>
<protein>
    <submittedName>
        <fullName evidence="7">Arginine/ornithine antiporter ArcD</fullName>
    </submittedName>
</protein>
<dbReference type="STRING" id="1675527.AIOL_003969"/>
<feature type="transmembrane region" description="Helical" evidence="6">
    <location>
        <begin position="96"/>
        <end position="117"/>
    </location>
</feature>
<keyword evidence="8" id="KW-1185">Reference proteome</keyword>
<gene>
    <name evidence="7" type="ORF">AIOL_003969</name>
</gene>
<dbReference type="SUPFAM" id="SSF103473">
    <property type="entry name" value="MFS general substrate transporter"/>
    <property type="match status" value="1"/>
</dbReference>
<feature type="transmembrane region" description="Helical" evidence="6">
    <location>
        <begin position="165"/>
        <end position="184"/>
    </location>
</feature>
<keyword evidence="4 6" id="KW-1133">Transmembrane helix</keyword>
<comment type="subcellular location">
    <subcellularLocation>
        <location evidence="1">Endomembrane system</location>
        <topology evidence="1">Multi-pass membrane protein</topology>
    </subcellularLocation>
</comment>
<keyword evidence="3 6" id="KW-0812">Transmembrane</keyword>
<feature type="transmembrane region" description="Helical" evidence="6">
    <location>
        <begin position="66"/>
        <end position="89"/>
    </location>
</feature>
<evidence type="ECO:0000313" key="8">
    <source>
        <dbReference type="Proteomes" id="UP000037178"/>
    </source>
</evidence>
<dbReference type="GO" id="GO:0012505">
    <property type="term" value="C:endomembrane system"/>
    <property type="evidence" value="ECO:0007669"/>
    <property type="project" value="UniProtKB-SubCell"/>
</dbReference>
<evidence type="ECO:0000256" key="3">
    <source>
        <dbReference type="ARBA" id="ARBA00022692"/>
    </source>
</evidence>
<reference evidence="7 8" key="1">
    <citation type="submission" date="2015-06" db="EMBL/GenBank/DDBJ databases">
        <title>Draft genome sequence of an Alphaproteobacteria species associated to the Mediterranean sponge Oscarella lobularis.</title>
        <authorList>
            <person name="Jourda C."/>
            <person name="Santini S."/>
            <person name="Claverie J.-M."/>
        </authorList>
    </citation>
    <scope>NUCLEOTIDE SEQUENCE [LARGE SCALE GENOMIC DNA]</scope>
    <source>
        <strain evidence="7">IGS</strain>
    </source>
</reference>
<dbReference type="InterPro" id="IPR036259">
    <property type="entry name" value="MFS_trans_sf"/>
</dbReference>
<evidence type="ECO:0000256" key="4">
    <source>
        <dbReference type="ARBA" id="ARBA00022989"/>
    </source>
</evidence>
<dbReference type="Pfam" id="PF11700">
    <property type="entry name" value="ATG22"/>
    <property type="match status" value="1"/>
</dbReference>
<proteinExistence type="predicted"/>
<dbReference type="InterPro" id="IPR024671">
    <property type="entry name" value="Atg22-like"/>
</dbReference>
<feature type="transmembrane region" description="Helical" evidence="6">
    <location>
        <begin position="211"/>
        <end position="231"/>
    </location>
</feature>
<comment type="caution">
    <text evidence="7">The sequence shown here is derived from an EMBL/GenBank/DDBJ whole genome shotgun (WGS) entry which is preliminary data.</text>
</comment>
<feature type="transmembrane region" description="Helical" evidence="6">
    <location>
        <begin position="403"/>
        <end position="427"/>
    </location>
</feature>
<dbReference type="Proteomes" id="UP000037178">
    <property type="component" value="Unassembled WGS sequence"/>
</dbReference>
<feature type="transmembrane region" description="Helical" evidence="6">
    <location>
        <begin position="366"/>
        <end position="382"/>
    </location>
</feature>
<evidence type="ECO:0000256" key="1">
    <source>
        <dbReference type="ARBA" id="ARBA00004127"/>
    </source>
</evidence>
<keyword evidence="2" id="KW-0813">Transport</keyword>
<evidence type="ECO:0000256" key="6">
    <source>
        <dbReference type="SAM" id="Phobius"/>
    </source>
</evidence>
<evidence type="ECO:0000256" key="5">
    <source>
        <dbReference type="ARBA" id="ARBA00023136"/>
    </source>
</evidence>
<accession>A0A0J9GZS2</accession>
<feature type="transmembrane region" description="Helical" evidence="6">
    <location>
        <begin position="433"/>
        <end position="452"/>
    </location>
</feature>
<dbReference type="AlphaFoldDB" id="A0A0J9GZS2"/>
<dbReference type="Gene3D" id="1.20.1250.20">
    <property type="entry name" value="MFS general substrate transporter like domains"/>
    <property type="match status" value="1"/>
</dbReference>
<evidence type="ECO:0000256" key="2">
    <source>
        <dbReference type="ARBA" id="ARBA00022448"/>
    </source>
</evidence>
<feature type="transmembrane region" description="Helical" evidence="6">
    <location>
        <begin position="123"/>
        <end position="144"/>
    </location>
</feature>
<name>A0A0J9GZS2_9RHOB</name>
<dbReference type="InterPro" id="IPR050495">
    <property type="entry name" value="ATG22/LtaA_families"/>
</dbReference>
<feature type="transmembrane region" description="Helical" evidence="6">
    <location>
        <begin position="296"/>
        <end position="316"/>
    </location>
</feature>
<dbReference type="PANTHER" id="PTHR23519">
    <property type="entry name" value="AUTOPHAGY-RELATED PROTEIN 22"/>
    <property type="match status" value="1"/>
</dbReference>
<feature type="transmembrane region" description="Helical" evidence="6">
    <location>
        <begin position="272"/>
        <end position="290"/>
    </location>
</feature>
<organism evidence="7 8">
    <name type="scientific">Candidatus Rhodobacter oscarellae</name>
    <dbReference type="NCBI Taxonomy" id="1675527"/>
    <lineage>
        <taxon>Bacteria</taxon>
        <taxon>Pseudomonadati</taxon>
        <taxon>Pseudomonadota</taxon>
        <taxon>Alphaproteobacteria</taxon>
        <taxon>Rhodobacterales</taxon>
        <taxon>Rhodobacter group</taxon>
        <taxon>Rhodobacter</taxon>
    </lineage>
</organism>
<sequence length="467" mass="50465">MGDEKMATISARKRIWGWMMFDWATQPFYTVLLTFIFGPYFGLVMAEHFAGQGLEQQAAEARAQSSWATMLTITGLFIAFTAPVLGAIADTRDRRIPWMVLFSLVYIAGTYTLWHMVPDGSAMMLTLIAFGIAMVSAEYMLVFINSMLPTLSKWEDIGEHSGNGFALGYAGGVLALLLVLVLFAEQGNGKTLIGLDPVLGLDAAAREGTRAVGPITMVWFVIFMIPFFLWVRDPVRPNITGSVGDALRQLGRSIAGVTKKPSLFAYLGSSMFYRDALNAIYGFGGFYAGFVLQWEITLIGIFGIVGAVSAALFSWLGGKMDRRFGPKPVIVVNAWILIVVCIVILNMTRESFFGIALAEGSGLPDAMMFILGAAIGGAGGSIQGASRTMMARHADPERPTEAFGLYAFSGKATAFLAPALIAAFTTITQNARLGLAPVVVLFIIALVLLRWVDPEGSGNRRWSGHSG</sequence>
<dbReference type="PATRIC" id="fig|1675527.3.peg.4161"/>
<evidence type="ECO:0000313" key="7">
    <source>
        <dbReference type="EMBL" id="KMW58988.1"/>
    </source>
</evidence>
<feature type="transmembrane region" description="Helical" evidence="6">
    <location>
        <begin position="21"/>
        <end position="46"/>
    </location>
</feature>
<feature type="transmembrane region" description="Helical" evidence="6">
    <location>
        <begin position="328"/>
        <end position="346"/>
    </location>
</feature>
<keyword evidence="5 6" id="KW-0472">Membrane</keyword>
<dbReference type="PANTHER" id="PTHR23519:SF1">
    <property type="entry name" value="AUTOPHAGY-RELATED PROTEIN 22"/>
    <property type="match status" value="1"/>
</dbReference>